<dbReference type="CDD" id="cd12797">
    <property type="entry name" value="M23_peptidase"/>
    <property type="match status" value="1"/>
</dbReference>
<gene>
    <name evidence="6" type="ORF">EDM21_18125</name>
</gene>
<organism evidence="6 7">
    <name type="scientific">Paenibacillus lutrae</name>
    <dbReference type="NCBI Taxonomy" id="2078573"/>
    <lineage>
        <taxon>Bacteria</taxon>
        <taxon>Bacillati</taxon>
        <taxon>Bacillota</taxon>
        <taxon>Bacilli</taxon>
        <taxon>Bacillales</taxon>
        <taxon>Paenibacillaceae</taxon>
        <taxon>Paenibacillus</taxon>
    </lineage>
</organism>
<dbReference type="RefSeq" id="WP_157337799.1">
    <property type="nucleotide sequence ID" value="NZ_RHLK01000012.1"/>
</dbReference>
<dbReference type="Pfam" id="PF01551">
    <property type="entry name" value="Peptidase_M23"/>
    <property type="match status" value="1"/>
</dbReference>
<evidence type="ECO:0000259" key="5">
    <source>
        <dbReference type="Pfam" id="PF01551"/>
    </source>
</evidence>
<evidence type="ECO:0000313" key="6">
    <source>
        <dbReference type="EMBL" id="MVP01417.1"/>
    </source>
</evidence>
<dbReference type="SUPFAM" id="SSF51261">
    <property type="entry name" value="Duplicated hybrid motif"/>
    <property type="match status" value="1"/>
</dbReference>
<evidence type="ECO:0000256" key="1">
    <source>
        <dbReference type="ARBA" id="ARBA00022729"/>
    </source>
</evidence>
<feature type="compositionally biased region" description="Low complexity" evidence="3">
    <location>
        <begin position="118"/>
        <end position="145"/>
    </location>
</feature>
<dbReference type="InterPro" id="IPR050570">
    <property type="entry name" value="Cell_wall_metabolism_enzyme"/>
</dbReference>
<keyword evidence="4" id="KW-0812">Transmembrane</keyword>
<keyword evidence="1" id="KW-0732">Signal</keyword>
<keyword evidence="7" id="KW-1185">Reference proteome</keyword>
<dbReference type="InterPro" id="IPR016047">
    <property type="entry name" value="M23ase_b-sheet_dom"/>
</dbReference>
<proteinExistence type="predicted"/>
<evidence type="ECO:0000256" key="4">
    <source>
        <dbReference type="SAM" id="Phobius"/>
    </source>
</evidence>
<keyword evidence="4" id="KW-1133">Transmembrane helix</keyword>
<comment type="caution">
    <text evidence="6">The sequence shown here is derived from an EMBL/GenBank/DDBJ whole genome shotgun (WGS) entry which is preliminary data.</text>
</comment>
<dbReference type="PANTHER" id="PTHR21666:SF289">
    <property type="entry name" value="L-ALA--D-GLU ENDOPEPTIDASE"/>
    <property type="match status" value="1"/>
</dbReference>
<keyword evidence="4" id="KW-0472">Membrane</keyword>
<dbReference type="GO" id="GO:0004222">
    <property type="term" value="F:metalloendopeptidase activity"/>
    <property type="evidence" value="ECO:0007669"/>
    <property type="project" value="TreeGrafter"/>
</dbReference>
<dbReference type="OrthoDB" id="9805799at2"/>
<keyword evidence="2" id="KW-0175">Coiled coil</keyword>
<dbReference type="InterPro" id="IPR011055">
    <property type="entry name" value="Dup_hybrid_motif"/>
</dbReference>
<dbReference type="EMBL" id="RHLK01000012">
    <property type="protein sequence ID" value="MVP01417.1"/>
    <property type="molecule type" value="Genomic_DNA"/>
</dbReference>
<name>A0A7X3K0S5_9BACL</name>
<evidence type="ECO:0000256" key="3">
    <source>
        <dbReference type="SAM" id="MobiDB-lite"/>
    </source>
</evidence>
<feature type="region of interest" description="Disordered" evidence="3">
    <location>
        <begin position="118"/>
        <end position="160"/>
    </location>
</feature>
<accession>A0A7X3K0S5</accession>
<evidence type="ECO:0000313" key="7">
    <source>
        <dbReference type="Proteomes" id="UP000490800"/>
    </source>
</evidence>
<dbReference type="Gene3D" id="2.70.70.10">
    <property type="entry name" value="Glucose Permease (Domain IIA)"/>
    <property type="match status" value="1"/>
</dbReference>
<feature type="transmembrane region" description="Helical" evidence="4">
    <location>
        <begin position="30"/>
        <end position="52"/>
    </location>
</feature>
<dbReference type="AlphaFoldDB" id="A0A7X3K0S5"/>
<evidence type="ECO:0000256" key="2">
    <source>
        <dbReference type="SAM" id="Coils"/>
    </source>
</evidence>
<feature type="domain" description="M23ase beta-sheet core" evidence="5">
    <location>
        <begin position="223"/>
        <end position="317"/>
    </location>
</feature>
<protein>
    <submittedName>
        <fullName evidence="6">Peptidoglycan DD-metalloendopeptidase family protein</fullName>
    </submittedName>
</protein>
<feature type="coiled-coil region" evidence="2">
    <location>
        <begin position="72"/>
        <end position="116"/>
    </location>
</feature>
<reference evidence="6 7" key="1">
    <citation type="journal article" date="2019" name="Microorganisms">
        <title>Paenibacillus lutrae sp. nov., A Chitinolytic Species Isolated from A River Otter in Castril Natural Park, Granada, Spain.</title>
        <authorList>
            <person name="Rodriguez M."/>
            <person name="Reina J.C."/>
            <person name="Bejar V."/>
            <person name="Llamas I."/>
        </authorList>
    </citation>
    <scope>NUCLEOTIDE SEQUENCE [LARGE SCALE GENOMIC DNA]</scope>
    <source>
        <strain evidence="6 7">N10</strain>
    </source>
</reference>
<dbReference type="PANTHER" id="PTHR21666">
    <property type="entry name" value="PEPTIDASE-RELATED"/>
    <property type="match status" value="1"/>
</dbReference>
<sequence>MKTKGDKKELTLMLIPGAGQRVVRFKLRRISLYLFPTTAIIVILGFSLTIYVQNTSYQNTTHKLTETFNGQEKQLTDQLMLKDSELEKLQIELIDLSKQAEQFKARLEEIRKLEDKFSSGPAAGKSEAAAGSPPPSSLSSVGGPAIPAEERDMTGLASKTRSELSGMIADIEGLITSLTESERKLQEARRLKRITPTIWPSDSRSITSTFGVRRDPFSGSPSVHAGIDIDGELNDPVYAAADGIVTAAEYNPQKGNFIAIDHSRGLQTEYLHLNRTDVRPGSTVRKGQIIGRVGSTGRSTGTHLHYEVHKNGVKINPSPYLISNRKDEE</sequence>
<dbReference type="FunFam" id="2.70.70.10:FF:000006">
    <property type="entry name" value="M23 family peptidase"/>
    <property type="match status" value="1"/>
</dbReference>
<dbReference type="Proteomes" id="UP000490800">
    <property type="component" value="Unassembled WGS sequence"/>
</dbReference>